<dbReference type="Proteomes" id="UP000027920">
    <property type="component" value="Unassembled WGS sequence"/>
</dbReference>
<proteinExistence type="predicted"/>
<organism evidence="2 3">
    <name type="scientific">Exophiala aquamarina CBS 119918</name>
    <dbReference type="NCBI Taxonomy" id="1182545"/>
    <lineage>
        <taxon>Eukaryota</taxon>
        <taxon>Fungi</taxon>
        <taxon>Dikarya</taxon>
        <taxon>Ascomycota</taxon>
        <taxon>Pezizomycotina</taxon>
        <taxon>Eurotiomycetes</taxon>
        <taxon>Chaetothyriomycetidae</taxon>
        <taxon>Chaetothyriales</taxon>
        <taxon>Herpotrichiellaceae</taxon>
        <taxon>Exophiala</taxon>
    </lineage>
</organism>
<feature type="compositionally biased region" description="Low complexity" evidence="1">
    <location>
        <begin position="168"/>
        <end position="186"/>
    </location>
</feature>
<dbReference type="HOGENOM" id="CLU_1348930_0_0_1"/>
<reference evidence="2 3" key="1">
    <citation type="submission" date="2013-03" db="EMBL/GenBank/DDBJ databases">
        <title>The Genome Sequence of Exophiala aquamarina CBS 119918.</title>
        <authorList>
            <consortium name="The Broad Institute Genomics Platform"/>
            <person name="Cuomo C."/>
            <person name="de Hoog S."/>
            <person name="Gorbushina A."/>
            <person name="Walker B."/>
            <person name="Young S.K."/>
            <person name="Zeng Q."/>
            <person name="Gargeya S."/>
            <person name="Fitzgerald M."/>
            <person name="Haas B."/>
            <person name="Abouelleil A."/>
            <person name="Allen A.W."/>
            <person name="Alvarado L."/>
            <person name="Arachchi H.M."/>
            <person name="Berlin A.M."/>
            <person name="Chapman S.B."/>
            <person name="Gainer-Dewar J."/>
            <person name="Goldberg J."/>
            <person name="Griggs A."/>
            <person name="Gujja S."/>
            <person name="Hansen M."/>
            <person name="Howarth C."/>
            <person name="Imamovic A."/>
            <person name="Ireland A."/>
            <person name="Larimer J."/>
            <person name="McCowan C."/>
            <person name="Murphy C."/>
            <person name="Pearson M."/>
            <person name="Poon T.W."/>
            <person name="Priest M."/>
            <person name="Roberts A."/>
            <person name="Saif S."/>
            <person name="Shea T."/>
            <person name="Sisk P."/>
            <person name="Sykes S."/>
            <person name="Wortman J."/>
            <person name="Nusbaum C."/>
            <person name="Birren B."/>
        </authorList>
    </citation>
    <scope>NUCLEOTIDE SEQUENCE [LARGE SCALE GENOMIC DNA]</scope>
    <source>
        <strain evidence="2 3">CBS 119918</strain>
    </source>
</reference>
<dbReference type="GeneID" id="25285123"/>
<evidence type="ECO:0000256" key="1">
    <source>
        <dbReference type="SAM" id="MobiDB-lite"/>
    </source>
</evidence>
<dbReference type="OrthoDB" id="5403747at2759"/>
<feature type="region of interest" description="Disordered" evidence="1">
    <location>
        <begin position="69"/>
        <end position="131"/>
    </location>
</feature>
<name>A0A072P2B2_9EURO</name>
<feature type="compositionally biased region" description="Polar residues" evidence="1">
    <location>
        <begin position="191"/>
        <end position="203"/>
    </location>
</feature>
<feature type="region of interest" description="Disordered" evidence="1">
    <location>
        <begin position="145"/>
        <end position="203"/>
    </location>
</feature>
<keyword evidence="3" id="KW-1185">Reference proteome</keyword>
<evidence type="ECO:0000313" key="3">
    <source>
        <dbReference type="Proteomes" id="UP000027920"/>
    </source>
</evidence>
<accession>A0A072P2B2</accession>
<gene>
    <name evidence="2" type="ORF">A1O9_10218</name>
</gene>
<comment type="caution">
    <text evidence="2">The sequence shown here is derived from an EMBL/GenBank/DDBJ whole genome shotgun (WGS) entry which is preliminary data.</text>
</comment>
<dbReference type="RefSeq" id="XP_013256407.1">
    <property type="nucleotide sequence ID" value="XM_013400953.1"/>
</dbReference>
<dbReference type="AlphaFoldDB" id="A0A072P2B2"/>
<dbReference type="STRING" id="1182545.A0A072P2B2"/>
<protein>
    <submittedName>
        <fullName evidence="2">Uncharacterized protein</fullName>
    </submittedName>
</protein>
<sequence length="203" mass="20279">MADTNSSKSGHSLTARELEVVCAALKNIKGGGEIQFDYTGMASTLGLKNEASACSMWAKVKKKLFTEGENVGSVPKSTKKNTKTAVSANEGAANGVETPNAGAGDASDEVATPVTPAAGTPKKRGRKSNAENAAAAMVAIGAKSAGAGATANDQDASPTKKARKTPAKKSAVAPAPDAPADMNADAGTIEATITESNGTDLEA</sequence>
<evidence type="ECO:0000313" key="2">
    <source>
        <dbReference type="EMBL" id="KEF53817.1"/>
    </source>
</evidence>
<dbReference type="EMBL" id="AMGV01000012">
    <property type="protein sequence ID" value="KEF53817.1"/>
    <property type="molecule type" value="Genomic_DNA"/>
</dbReference>
<dbReference type="VEuPathDB" id="FungiDB:A1O9_10218"/>